<dbReference type="Proteomes" id="UP000049828">
    <property type="component" value="Unassembled WGS sequence"/>
</dbReference>
<evidence type="ECO:0000256" key="1">
    <source>
        <dbReference type="ARBA" id="ARBA00000077"/>
    </source>
</evidence>
<dbReference type="InterPro" id="IPR009027">
    <property type="entry name" value="Ribosomal_bL9/RNase_H1_N"/>
</dbReference>
<dbReference type="Proteomes" id="UP000283701">
    <property type="component" value="Unassembled WGS sequence"/>
</dbReference>
<dbReference type="Pfam" id="PF01693">
    <property type="entry name" value="Cauli_VI"/>
    <property type="match status" value="1"/>
</dbReference>
<evidence type="ECO:0000313" key="14">
    <source>
        <dbReference type="EMBL" id="RGQ55771.1"/>
    </source>
</evidence>
<dbReference type="STRING" id="360807.ERS852392_01820"/>
<dbReference type="RefSeq" id="WP_055039252.1">
    <property type="nucleotide sequence ID" value="NZ_CABJFX010000004.1"/>
</dbReference>
<dbReference type="EMBL" id="QSIQ01000004">
    <property type="protein sequence ID" value="RHD05081.1"/>
    <property type="molecule type" value="Genomic_DNA"/>
</dbReference>
<protein>
    <recommendedName>
        <fullName evidence="6">Ribonuclease H</fullName>
        <ecNumber evidence="5">3.1.26.4</ecNumber>
    </recommendedName>
</protein>
<evidence type="ECO:0000259" key="12">
    <source>
        <dbReference type="PROSITE" id="PS50879"/>
    </source>
</evidence>
<dbReference type="InterPro" id="IPR012337">
    <property type="entry name" value="RNaseH-like_sf"/>
</dbReference>
<reference evidence="20" key="1">
    <citation type="submission" date="2015-05" db="EMBL/GenBank/DDBJ databases">
        <authorList>
            <consortium name="Pathogen Informatics"/>
        </authorList>
    </citation>
    <scope>NUCLEOTIDE SEQUENCE [LARGE SCALE GENOMIC DNA]</scope>
    <source>
        <strain evidence="20">L1-83</strain>
    </source>
</reference>
<dbReference type="FunFam" id="3.40.970.10:FF:000002">
    <property type="entry name" value="Ribonuclease H"/>
    <property type="match status" value="1"/>
</dbReference>
<dbReference type="EMBL" id="QRUN01000003">
    <property type="protein sequence ID" value="RGR70468.1"/>
    <property type="molecule type" value="Genomic_DNA"/>
</dbReference>
<evidence type="ECO:0000256" key="9">
    <source>
        <dbReference type="ARBA" id="ARBA00022759"/>
    </source>
</evidence>
<evidence type="ECO:0000313" key="17">
    <source>
        <dbReference type="EMBL" id="RHD05081.1"/>
    </source>
</evidence>
<dbReference type="Proteomes" id="UP000286271">
    <property type="component" value="Unassembled WGS sequence"/>
</dbReference>
<name>A0A0M6WDY5_9FIRM</name>
<evidence type="ECO:0000256" key="10">
    <source>
        <dbReference type="ARBA" id="ARBA00022801"/>
    </source>
</evidence>
<feature type="domain" description="RNase H type-1" evidence="12">
    <location>
        <begin position="71"/>
        <end position="208"/>
    </location>
</feature>
<proteinExistence type="inferred from homology"/>
<reference evidence="13" key="2">
    <citation type="submission" date="2015-05" db="EMBL/GenBank/DDBJ databases">
        <authorList>
            <person name="Wang D.B."/>
            <person name="Wang M."/>
        </authorList>
    </citation>
    <scope>NUCLEOTIDE SEQUENCE [LARGE SCALE GENOMIC DNA]</scope>
    <source>
        <strain evidence="13">L1-83</strain>
    </source>
</reference>
<dbReference type="Proteomes" id="UP000266391">
    <property type="component" value="Unassembled WGS sequence"/>
</dbReference>
<dbReference type="EMBL" id="QSFX01000004">
    <property type="protein sequence ID" value="RHA90767.1"/>
    <property type="molecule type" value="Genomic_DNA"/>
</dbReference>
<evidence type="ECO:0000256" key="5">
    <source>
        <dbReference type="ARBA" id="ARBA00012180"/>
    </source>
</evidence>
<evidence type="ECO:0000313" key="24">
    <source>
        <dbReference type="Proteomes" id="UP000283738"/>
    </source>
</evidence>
<evidence type="ECO:0000313" key="18">
    <source>
        <dbReference type="EMBL" id="RHE98407.1"/>
    </source>
</evidence>
<dbReference type="InterPro" id="IPR036397">
    <property type="entry name" value="RNaseH_sf"/>
</dbReference>
<dbReference type="PANTHER" id="PTHR10642:SF26">
    <property type="entry name" value="RIBONUCLEASE H1"/>
    <property type="match status" value="1"/>
</dbReference>
<dbReference type="Gene3D" id="3.40.970.10">
    <property type="entry name" value="Ribonuclease H1, N-terminal domain"/>
    <property type="match status" value="1"/>
</dbReference>
<evidence type="ECO:0000256" key="4">
    <source>
        <dbReference type="ARBA" id="ARBA00005300"/>
    </source>
</evidence>
<evidence type="ECO:0000256" key="7">
    <source>
        <dbReference type="ARBA" id="ARBA00022722"/>
    </source>
</evidence>
<comment type="catalytic activity">
    <reaction evidence="1">
        <text>Endonucleolytic cleavage to 5'-phosphomonoester.</text>
        <dbReference type="EC" id="3.1.26.4"/>
    </reaction>
</comment>
<dbReference type="InterPro" id="IPR002156">
    <property type="entry name" value="RNaseH_domain"/>
</dbReference>
<keyword evidence="8" id="KW-0479">Metal-binding</keyword>
<gene>
    <name evidence="19" type="ORF">DW654_09600</name>
    <name evidence="18" type="ORF">DW707_07725</name>
    <name evidence="17" type="ORF">DW813_04490</name>
    <name evidence="16" type="ORF">DW914_04220</name>
    <name evidence="15" type="ORF">DWY29_04225</name>
    <name evidence="14" type="ORF">DWY96_00195</name>
    <name evidence="13" type="ORF">RIL183_14591</name>
</gene>
<keyword evidence="9" id="KW-0255">Endonuclease</keyword>
<dbReference type="InterPro" id="IPR037056">
    <property type="entry name" value="RNase_H1_N_sf"/>
</dbReference>
<dbReference type="EMBL" id="CVRS01000037">
    <property type="protein sequence ID" value="CRL34359.1"/>
    <property type="molecule type" value="Genomic_DNA"/>
</dbReference>
<evidence type="ECO:0000256" key="3">
    <source>
        <dbReference type="ARBA" id="ARBA00004065"/>
    </source>
</evidence>
<keyword evidence="11" id="KW-0460">Magnesium</keyword>
<dbReference type="PROSITE" id="PS50879">
    <property type="entry name" value="RNASE_H_1"/>
    <property type="match status" value="1"/>
</dbReference>
<evidence type="ECO:0000313" key="23">
    <source>
        <dbReference type="Proteomes" id="UP000283701"/>
    </source>
</evidence>
<comment type="function">
    <text evidence="3">Endonuclease that specifically degrades the RNA of RNA-DNA hybrids.</text>
</comment>
<dbReference type="Pfam" id="PF00075">
    <property type="entry name" value="RNase_H"/>
    <property type="match status" value="1"/>
</dbReference>
<evidence type="ECO:0000313" key="22">
    <source>
        <dbReference type="Proteomes" id="UP000283492"/>
    </source>
</evidence>
<dbReference type="GO" id="GO:0004523">
    <property type="term" value="F:RNA-DNA hybrid ribonuclease activity"/>
    <property type="evidence" value="ECO:0007669"/>
    <property type="project" value="UniProtKB-EC"/>
</dbReference>
<dbReference type="EMBL" id="QSKW01000009">
    <property type="protein sequence ID" value="RHE98407.1"/>
    <property type="molecule type" value="Genomic_DNA"/>
</dbReference>
<evidence type="ECO:0000256" key="11">
    <source>
        <dbReference type="ARBA" id="ARBA00022842"/>
    </source>
</evidence>
<dbReference type="GO" id="GO:0043137">
    <property type="term" value="P:DNA replication, removal of RNA primer"/>
    <property type="evidence" value="ECO:0007669"/>
    <property type="project" value="TreeGrafter"/>
</dbReference>
<keyword evidence="20" id="KW-1185">Reference proteome</keyword>
<dbReference type="EMBL" id="QRTF01000001">
    <property type="protein sequence ID" value="RGQ55771.1"/>
    <property type="molecule type" value="Genomic_DNA"/>
</dbReference>
<evidence type="ECO:0000313" key="20">
    <source>
        <dbReference type="Proteomes" id="UP000049828"/>
    </source>
</evidence>
<dbReference type="InterPro" id="IPR011320">
    <property type="entry name" value="RNase_H1_N"/>
</dbReference>
<evidence type="ECO:0000313" key="25">
    <source>
        <dbReference type="Proteomes" id="UP000285820"/>
    </source>
</evidence>
<dbReference type="EC" id="3.1.26.4" evidence="5"/>
<comment type="cofactor">
    <cofactor evidence="2">
        <name>Mg(2+)</name>
        <dbReference type="ChEBI" id="CHEBI:18420"/>
    </cofactor>
</comment>
<dbReference type="OrthoDB" id="9811552at2"/>
<dbReference type="PANTHER" id="PTHR10642">
    <property type="entry name" value="RIBONUCLEASE H1"/>
    <property type="match status" value="1"/>
</dbReference>
<dbReference type="Gene3D" id="3.30.420.10">
    <property type="entry name" value="Ribonuclease H-like superfamily/Ribonuclease H"/>
    <property type="match status" value="1"/>
</dbReference>
<evidence type="ECO:0000313" key="13">
    <source>
        <dbReference type="EMBL" id="CRL34359.1"/>
    </source>
</evidence>
<comment type="similarity">
    <text evidence="4">Belongs to the RNase H family.</text>
</comment>
<evidence type="ECO:0000256" key="2">
    <source>
        <dbReference type="ARBA" id="ARBA00001946"/>
    </source>
</evidence>
<evidence type="ECO:0000256" key="8">
    <source>
        <dbReference type="ARBA" id="ARBA00022723"/>
    </source>
</evidence>
<keyword evidence="7" id="KW-0540">Nuclease</keyword>
<evidence type="ECO:0000313" key="19">
    <source>
        <dbReference type="EMBL" id="RHF83983.1"/>
    </source>
</evidence>
<dbReference type="AlphaFoldDB" id="A0A0M6WDY5"/>
<dbReference type="GO" id="GO:0003676">
    <property type="term" value="F:nucleic acid binding"/>
    <property type="evidence" value="ECO:0007669"/>
    <property type="project" value="InterPro"/>
</dbReference>
<evidence type="ECO:0000256" key="6">
    <source>
        <dbReference type="ARBA" id="ARBA00017721"/>
    </source>
</evidence>
<dbReference type="EMBL" id="QRHP01000009">
    <property type="protein sequence ID" value="RHF83983.1"/>
    <property type="molecule type" value="Genomic_DNA"/>
</dbReference>
<dbReference type="Proteomes" id="UP000283492">
    <property type="component" value="Unassembled WGS sequence"/>
</dbReference>
<dbReference type="GO" id="GO:0046872">
    <property type="term" value="F:metal ion binding"/>
    <property type="evidence" value="ECO:0007669"/>
    <property type="project" value="UniProtKB-KW"/>
</dbReference>
<evidence type="ECO:0000313" key="15">
    <source>
        <dbReference type="EMBL" id="RGR70468.1"/>
    </source>
</evidence>
<evidence type="ECO:0000313" key="21">
    <source>
        <dbReference type="Proteomes" id="UP000266391"/>
    </source>
</evidence>
<sequence length="211" mass="23326">MASKFYAVKKGKIPGIYNSWDDCKKMVDGFPGAVYKSFKTLEEAEAFVGAEGSSRKRSEKAEKPDTGKQEQNPAVYAFVDGSYNIATKVYGYGGFLIHNGEKEVLQGSGNDAEMASMRNVSGEILGAMAAVERAIELKLPEVTIYYDYMGIEMWAEGAWKRNRQGTIAYYEYMQSAKNKIRIKFVKVKGHSGVDGNEEADHLAKEAVGNTI</sequence>
<reference evidence="21 22" key="3">
    <citation type="submission" date="2018-08" db="EMBL/GenBank/DDBJ databases">
        <title>A genome reference for cultivated species of the human gut microbiota.</title>
        <authorList>
            <person name="Zou Y."/>
            <person name="Xue W."/>
            <person name="Luo G."/>
        </authorList>
    </citation>
    <scope>NUCLEOTIDE SEQUENCE [LARGE SCALE GENOMIC DNA]</scope>
    <source>
        <strain evidence="15 25">AF24-4</strain>
        <strain evidence="14 24">AF28-15</strain>
        <strain evidence="19 23">AM23-23AC</strain>
        <strain evidence="18 26">AM27-11</strain>
        <strain evidence="17 21">AM32-8LB</strain>
        <strain evidence="16 22">AM42-1AC</strain>
    </source>
</reference>
<keyword evidence="10" id="KW-0378">Hydrolase</keyword>
<dbReference type="Proteomes" id="UP000283738">
    <property type="component" value="Unassembled WGS sequence"/>
</dbReference>
<dbReference type="Proteomes" id="UP000285820">
    <property type="component" value="Unassembled WGS sequence"/>
</dbReference>
<dbReference type="SUPFAM" id="SSF55658">
    <property type="entry name" value="L9 N-domain-like"/>
    <property type="match status" value="1"/>
</dbReference>
<evidence type="ECO:0000313" key="16">
    <source>
        <dbReference type="EMBL" id="RHA90767.1"/>
    </source>
</evidence>
<evidence type="ECO:0000313" key="26">
    <source>
        <dbReference type="Proteomes" id="UP000286271"/>
    </source>
</evidence>
<accession>A0A0M6WDY5</accession>
<dbReference type="CDD" id="cd09277">
    <property type="entry name" value="RNase_HI_bacteria_like"/>
    <property type="match status" value="1"/>
</dbReference>
<dbReference type="SUPFAM" id="SSF53098">
    <property type="entry name" value="Ribonuclease H-like"/>
    <property type="match status" value="1"/>
</dbReference>
<organism evidence="13 20">
    <name type="scientific">Roseburia inulinivorans</name>
    <dbReference type="NCBI Taxonomy" id="360807"/>
    <lineage>
        <taxon>Bacteria</taxon>
        <taxon>Bacillati</taxon>
        <taxon>Bacillota</taxon>
        <taxon>Clostridia</taxon>
        <taxon>Lachnospirales</taxon>
        <taxon>Lachnospiraceae</taxon>
        <taxon>Roseburia</taxon>
    </lineage>
</organism>
<dbReference type="InterPro" id="IPR050092">
    <property type="entry name" value="RNase_H"/>
</dbReference>